<accession>A0A1Y2F2P8</accession>
<comment type="caution">
    <text evidence="2">The sequence shown here is derived from an EMBL/GenBank/DDBJ whole genome shotgun (WGS) entry which is preliminary data.</text>
</comment>
<dbReference type="RefSeq" id="XP_040723279.1">
    <property type="nucleotide sequence ID" value="XM_040869872.1"/>
</dbReference>
<keyword evidence="1" id="KW-0812">Transmembrane</keyword>
<keyword evidence="3" id="KW-1185">Reference proteome</keyword>
<evidence type="ECO:0000256" key="1">
    <source>
        <dbReference type="SAM" id="Phobius"/>
    </source>
</evidence>
<keyword evidence="1" id="KW-1133">Transmembrane helix</keyword>
<dbReference type="AlphaFoldDB" id="A0A1Y2F2P8"/>
<sequence>MCTNVTTRYPWSNFLSASLFFPTLDYCTVWTRFLKFWPLAHFLLSLFSRFFLKTMLTLWIAIPLSLITLVAAGARRRPPADNSNCVSLVIEEARFISVNDTIGEWTCKQGELCQAPYAENAYSLSKTNFAWDKYNSAPDPCAVDGMPLVSYKTC</sequence>
<evidence type="ECO:0000313" key="3">
    <source>
        <dbReference type="Proteomes" id="UP000193685"/>
    </source>
</evidence>
<organism evidence="2 3">
    <name type="scientific">Protomyces lactucae-debilis</name>
    <dbReference type="NCBI Taxonomy" id="2754530"/>
    <lineage>
        <taxon>Eukaryota</taxon>
        <taxon>Fungi</taxon>
        <taxon>Dikarya</taxon>
        <taxon>Ascomycota</taxon>
        <taxon>Taphrinomycotina</taxon>
        <taxon>Taphrinomycetes</taxon>
        <taxon>Taphrinales</taxon>
        <taxon>Protomycetaceae</taxon>
        <taxon>Protomyces</taxon>
    </lineage>
</organism>
<name>A0A1Y2F2P8_PROLT</name>
<gene>
    <name evidence="2" type="ORF">BCR37DRAFT_382426</name>
</gene>
<dbReference type="EMBL" id="MCFI01000018">
    <property type="protein sequence ID" value="ORY78168.1"/>
    <property type="molecule type" value="Genomic_DNA"/>
</dbReference>
<evidence type="ECO:0000313" key="2">
    <source>
        <dbReference type="EMBL" id="ORY78168.1"/>
    </source>
</evidence>
<feature type="transmembrane region" description="Helical" evidence="1">
    <location>
        <begin position="50"/>
        <end position="72"/>
    </location>
</feature>
<protein>
    <submittedName>
        <fullName evidence="2">Uncharacterized protein</fullName>
    </submittedName>
</protein>
<proteinExistence type="predicted"/>
<keyword evidence="1" id="KW-0472">Membrane</keyword>
<dbReference type="Proteomes" id="UP000193685">
    <property type="component" value="Unassembled WGS sequence"/>
</dbReference>
<reference evidence="2 3" key="1">
    <citation type="submission" date="2016-07" db="EMBL/GenBank/DDBJ databases">
        <title>Pervasive Adenine N6-methylation of Active Genes in Fungi.</title>
        <authorList>
            <consortium name="DOE Joint Genome Institute"/>
            <person name="Mondo S.J."/>
            <person name="Dannebaum R.O."/>
            <person name="Kuo R.C."/>
            <person name="Labutti K."/>
            <person name="Haridas S."/>
            <person name="Kuo A."/>
            <person name="Salamov A."/>
            <person name="Ahrendt S.R."/>
            <person name="Lipzen A."/>
            <person name="Sullivan W."/>
            <person name="Andreopoulos W.B."/>
            <person name="Clum A."/>
            <person name="Lindquist E."/>
            <person name="Daum C."/>
            <person name="Ramamoorthy G.K."/>
            <person name="Gryganskyi A."/>
            <person name="Culley D."/>
            <person name="Magnuson J.K."/>
            <person name="James T.Y."/>
            <person name="O'Malley M.A."/>
            <person name="Stajich J.E."/>
            <person name="Spatafora J.W."/>
            <person name="Visel A."/>
            <person name="Grigoriev I.V."/>
        </authorList>
    </citation>
    <scope>NUCLEOTIDE SEQUENCE [LARGE SCALE GENOMIC DNA]</scope>
    <source>
        <strain evidence="2 3">12-1054</strain>
    </source>
</reference>
<dbReference type="GeneID" id="63786471"/>